<evidence type="ECO:0000256" key="4">
    <source>
        <dbReference type="ARBA" id="ARBA00022989"/>
    </source>
</evidence>
<feature type="transmembrane region" description="Helical" evidence="6">
    <location>
        <begin position="45"/>
        <end position="67"/>
    </location>
</feature>
<dbReference type="PANTHER" id="PTHR34820:SF4">
    <property type="entry name" value="INNER MEMBRANE PROTEIN YEBZ"/>
    <property type="match status" value="1"/>
</dbReference>
<evidence type="ECO:0000256" key="1">
    <source>
        <dbReference type="ARBA" id="ARBA00004651"/>
    </source>
</evidence>
<evidence type="ECO:0000313" key="9">
    <source>
        <dbReference type="Proteomes" id="UP000040453"/>
    </source>
</evidence>
<feature type="transmembrane region" description="Helical" evidence="6">
    <location>
        <begin position="342"/>
        <end position="365"/>
    </location>
</feature>
<reference evidence="8 9" key="1">
    <citation type="submission" date="2014-11" db="EMBL/GenBank/DDBJ databases">
        <authorList>
            <person name="Urmite Genomes Urmite Genomes"/>
        </authorList>
    </citation>
    <scope>NUCLEOTIDE SEQUENCE [LARGE SCALE GENOMIC DNA]</scope>
    <source>
        <strain evidence="8 9">Oc5</strain>
    </source>
</reference>
<feature type="transmembrane region" description="Helical" evidence="6">
    <location>
        <begin position="6"/>
        <end position="25"/>
    </location>
</feature>
<evidence type="ECO:0000256" key="3">
    <source>
        <dbReference type="ARBA" id="ARBA00022692"/>
    </source>
</evidence>
<proteinExistence type="predicted"/>
<dbReference type="OrthoDB" id="2387346at2"/>
<protein>
    <submittedName>
        <fullName evidence="8">Copper resistance protein D</fullName>
    </submittedName>
</protein>
<evidence type="ECO:0000256" key="2">
    <source>
        <dbReference type="ARBA" id="ARBA00022475"/>
    </source>
</evidence>
<keyword evidence="3 6" id="KW-0812">Transmembrane</keyword>
<gene>
    <name evidence="8" type="ORF">BN997_01216</name>
</gene>
<keyword evidence="9" id="KW-1185">Reference proteome</keyword>
<dbReference type="AlphaFoldDB" id="A0A0A1MQU8"/>
<feature type="transmembrane region" description="Helical" evidence="6">
    <location>
        <begin position="256"/>
        <end position="274"/>
    </location>
</feature>
<feature type="transmembrane region" description="Helical" evidence="6">
    <location>
        <begin position="307"/>
        <end position="335"/>
    </location>
</feature>
<keyword evidence="2" id="KW-1003">Cell membrane</keyword>
<dbReference type="Pfam" id="PF05425">
    <property type="entry name" value="CopD"/>
    <property type="match status" value="1"/>
</dbReference>
<keyword evidence="5 6" id="KW-0472">Membrane</keyword>
<evidence type="ECO:0000256" key="5">
    <source>
        <dbReference type="ARBA" id="ARBA00023136"/>
    </source>
</evidence>
<dbReference type="STRING" id="545501.BN997_01216"/>
<feature type="domain" description="Copper resistance protein D" evidence="7">
    <location>
        <begin position="175"/>
        <end position="273"/>
    </location>
</feature>
<keyword evidence="4 6" id="KW-1133">Transmembrane helix</keyword>
<organism evidence="8 9">
    <name type="scientific">Oceanobacillus oncorhynchi</name>
    <dbReference type="NCBI Taxonomy" id="545501"/>
    <lineage>
        <taxon>Bacteria</taxon>
        <taxon>Bacillati</taxon>
        <taxon>Bacillota</taxon>
        <taxon>Bacilli</taxon>
        <taxon>Bacillales</taxon>
        <taxon>Bacillaceae</taxon>
        <taxon>Oceanobacillus</taxon>
    </lineage>
</organism>
<feature type="transmembrane region" description="Helical" evidence="6">
    <location>
        <begin position="179"/>
        <end position="201"/>
    </location>
</feature>
<evidence type="ECO:0000256" key="6">
    <source>
        <dbReference type="SAM" id="Phobius"/>
    </source>
</evidence>
<feature type="transmembrane region" description="Helical" evidence="6">
    <location>
        <begin position="112"/>
        <end position="131"/>
    </location>
</feature>
<evidence type="ECO:0000259" key="7">
    <source>
        <dbReference type="Pfam" id="PF05425"/>
    </source>
</evidence>
<feature type="transmembrane region" description="Helical" evidence="6">
    <location>
        <begin position="221"/>
        <end position="240"/>
    </location>
</feature>
<dbReference type="InterPro" id="IPR008457">
    <property type="entry name" value="Cu-R_CopD_dom"/>
</dbReference>
<dbReference type="PANTHER" id="PTHR34820">
    <property type="entry name" value="INNER MEMBRANE PROTEIN YEBZ"/>
    <property type="match status" value="1"/>
</dbReference>
<evidence type="ECO:0000313" key="8">
    <source>
        <dbReference type="EMBL" id="CEI81396.1"/>
    </source>
</evidence>
<dbReference type="EMBL" id="CDGG01000001">
    <property type="protein sequence ID" value="CEI81396.1"/>
    <property type="molecule type" value="Genomic_DNA"/>
</dbReference>
<dbReference type="GO" id="GO:0006825">
    <property type="term" value="P:copper ion transport"/>
    <property type="evidence" value="ECO:0007669"/>
    <property type="project" value="InterPro"/>
</dbReference>
<feature type="transmembrane region" description="Helical" evidence="6">
    <location>
        <begin position="87"/>
        <end position="105"/>
    </location>
</feature>
<dbReference type="RefSeq" id="WP_042530494.1">
    <property type="nucleotide sequence ID" value="NZ_CDGG01000001.1"/>
</dbReference>
<accession>A0A0A1MQU8</accession>
<dbReference type="InterPro" id="IPR032694">
    <property type="entry name" value="CopC/D"/>
</dbReference>
<name>A0A0A1MQU8_9BACI</name>
<feature type="transmembrane region" description="Helical" evidence="6">
    <location>
        <begin position="143"/>
        <end position="167"/>
    </location>
</feature>
<dbReference type="GO" id="GO:0005886">
    <property type="term" value="C:plasma membrane"/>
    <property type="evidence" value="ECO:0007669"/>
    <property type="project" value="UniProtKB-SubCell"/>
</dbReference>
<sequence length="366" mass="40957">MFFVTIFTETFLYLCLAFLAGSFLIRLLPATSHIRVNISSNLQLAAVWGIALFAFVPLIQLITHIAGRSTLGSAFEDVLLSFRIGNAWLFLFIICILFSVYIAYIKNTDSKQAAWVGMVFTGFAAFGVGWASHAGSFEGFLGVFTHGVHMLAVSAWIGTLLMASWFVPKSMDWQRFVTSYHPFALICFVIVVLSGILLAQFTVDFRQYDEALLVSYGQSLFLKQLFIIPLVIYAIFNGIWMKRRLQADASLQARPWIRVEFFIILFILLLTGIMNEQSPPLYMESLIEHSGYAPILNMFYDGTMDGAAISLALDGSVFFFIALALACIAGSIYIFKAKKHPALSWLTSLLFVVMGYFAFIQSIVIN</sequence>
<comment type="subcellular location">
    <subcellularLocation>
        <location evidence="1">Cell membrane</location>
        <topology evidence="1">Multi-pass membrane protein</topology>
    </subcellularLocation>
</comment>
<dbReference type="Proteomes" id="UP000040453">
    <property type="component" value="Unassembled WGS sequence"/>
</dbReference>